<name>A0ABQ9YMJ2_9EUKA</name>
<evidence type="ECO:0000313" key="9">
    <source>
        <dbReference type="Proteomes" id="UP001281761"/>
    </source>
</evidence>
<proteinExistence type="predicted"/>
<keyword evidence="3" id="KW-0805">Transcription regulation</keyword>
<keyword evidence="9" id="KW-1185">Reference proteome</keyword>
<evidence type="ECO:0000256" key="4">
    <source>
        <dbReference type="ARBA" id="ARBA00023163"/>
    </source>
</evidence>
<dbReference type="InterPro" id="IPR026541">
    <property type="entry name" value="MRG_dom"/>
</dbReference>
<dbReference type="EMBL" id="JARBJD010000001">
    <property type="protein sequence ID" value="KAK2964967.1"/>
    <property type="molecule type" value="Genomic_DNA"/>
</dbReference>
<dbReference type="InterPro" id="IPR038217">
    <property type="entry name" value="MRG_C_sf"/>
</dbReference>
<comment type="caution">
    <text evidence="8">The sequence shown here is derived from an EMBL/GenBank/DDBJ whole genome shotgun (WGS) entry which is preliminary data.</text>
</comment>
<evidence type="ECO:0000256" key="2">
    <source>
        <dbReference type="ARBA" id="ARBA00022853"/>
    </source>
</evidence>
<evidence type="ECO:0000259" key="7">
    <source>
        <dbReference type="Pfam" id="PF05712"/>
    </source>
</evidence>
<evidence type="ECO:0000313" key="8">
    <source>
        <dbReference type="EMBL" id="KAK2964967.1"/>
    </source>
</evidence>
<reference evidence="8 9" key="1">
    <citation type="journal article" date="2022" name="bioRxiv">
        <title>Genomics of Preaxostyla Flagellates Illuminates Evolutionary Transitions and the Path Towards Mitochondrial Loss.</title>
        <authorList>
            <person name="Novak L.V.F."/>
            <person name="Treitli S.C."/>
            <person name="Pyrih J."/>
            <person name="Halakuc P."/>
            <person name="Pipaliya S.V."/>
            <person name="Vacek V."/>
            <person name="Brzon O."/>
            <person name="Soukal P."/>
            <person name="Eme L."/>
            <person name="Dacks J.B."/>
            <person name="Karnkowska A."/>
            <person name="Elias M."/>
            <person name="Hampl V."/>
        </authorList>
    </citation>
    <scope>NUCLEOTIDE SEQUENCE [LARGE SCALE GENOMIC DNA]</scope>
    <source>
        <strain evidence="8">NAU3</strain>
        <tissue evidence="8">Gut</tissue>
    </source>
</reference>
<gene>
    <name evidence="8" type="ORF">BLNAU_268</name>
</gene>
<sequence length="381" mass="43747">MADLVSPGDLVFSLRENMYHRAMIQRVQSQHGVKMFLVKNIGPNDQSSYSVTLSEILPFSRDNADYVKQFNEGPHRSPSSSSKSYQPDLFHSQTPAKPYPKSKQNKQIGPFLALYSDHTSFSATLRTPPILQLIFPFALDEILSEDYRLIKDGKMLHDLPRQPSIGTIVAAFIQSIRSQKTSFFMNVILAIPQYFDRFVRQCLLTQNELPQHLYWMTILTNHKSHPSLVKRYPTIEKLMSPSDIYGGEHLLRLLVELPAILERYSDIHNTAYRHQLKTILTHFLEFLEKYSEYIFTKPSISSGSADFDLSILTQDLGDDQIKGERTDEMVDRDGCMMKDEKENKTIIPSLESLGKDDLVQINEENSMQSAEKNEMLKDEDS</sequence>
<keyword evidence="4" id="KW-0804">Transcription</keyword>
<evidence type="ECO:0000256" key="3">
    <source>
        <dbReference type="ARBA" id="ARBA00023015"/>
    </source>
</evidence>
<comment type="subcellular location">
    <subcellularLocation>
        <location evidence="1">Nucleus</location>
    </subcellularLocation>
</comment>
<feature type="region of interest" description="Disordered" evidence="6">
    <location>
        <begin position="69"/>
        <end position="104"/>
    </location>
</feature>
<organism evidence="8 9">
    <name type="scientific">Blattamonas nauphoetae</name>
    <dbReference type="NCBI Taxonomy" id="2049346"/>
    <lineage>
        <taxon>Eukaryota</taxon>
        <taxon>Metamonada</taxon>
        <taxon>Preaxostyla</taxon>
        <taxon>Oxymonadida</taxon>
        <taxon>Blattamonas</taxon>
    </lineage>
</organism>
<dbReference type="Gene3D" id="1.10.274.30">
    <property type="entry name" value="MRG domain"/>
    <property type="match status" value="1"/>
</dbReference>
<dbReference type="PANTHER" id="PTHR10880:SF15">
    <property type="entry name" value="MSL COMPLEX SUBUNIT 3"/>
    <property type="match status" value="1"/>
</dbReference>
<dbReference type="Proteomes" id="UP001281761">
    <property type="component" value="Unassembled WGS sequence"/>
</dbReference>
<dbReference type="InterPro" id="IPR008676">
    <property type="entry name" value="MRG"/>
</dbReference>
<evidence type="ECO:0000256" key="5">
    <source>
        <dbReference type="ARBA" id="ARBA00023242"/>
    </source>
</evidence>
<dbReference type="PANTHER" id="PTHR10880">
    <property type="entry name" value="MORTALITY FACTOR 4-LIKE PROTEIN"/>
    <property type="match status" value="1"/>
</dbReference>
<evidence type="ECO:0000256" key="1">
    <source>
        <dbReference type="ARBA" id="ARBA00004123"/>
    </source>
</evidence>
<evidence type="ECO:0000256" key="6">
    <source>
        <dbReference type="SAM" id="MobiDB-lite"/>
    </source>
</evidence>
<dbReference type="PROSITE" id="PS51640">
    <property type="entry name" value="MRG"/>
    <property type="match status" value="1"/>
</dbReference>
<accession>A0ABQ9YMJ2</accession>
<keyword evidence="5" id="KW-0539">Nucleus</keyword>
<feature type="domain" description="MRG" evidence="7">
    <location>
        <begin position="130"/>
        <end position="297"/>
    </location>
</feature>
<keyword evidence="2" id="KW-0156">Chromatin regulator</keyword>
<protein>
    <submittedName>
        <fullName evidence="8">MRG domain containing protein</fullName>
    </submittedName>
</protein>
<dbReference type="Pfam" id="PF05712">
    <property type="entry name" value="MRG"/>
    <property type="match status" value="1"/>
</dbReference>